<proteinExistence type="predicted"/>
<name>A0A6A5SS42_9PLEO</name>
<feature type="non-terminal residue" evidence="1">
    <location>
        <position position="1"/>
    </location>
</feature>
<dbReference type="Proteomes" id="UP000800038">
    <property type="component" value="Unassembled WGS sequence"/>
</dbReference>
<organism evidence="1 2">
    <name type="scientific">Clathrospora elynae</name>
    <dbReference type="NCBI Taxonomy" id="706981"/>
    <lineage>
        <taxon>Eukaryota</taxon>
        <taxon>Fungi</taxon>
        <taxon>Dikarya</taxon>
        <taxon>Ascomycota</taxon>
        <taxon>Pezizomycotina</taxon>
        <taxon>Dothideomycetes</taxon>
        <taxon>Pleosporomycetidae</taxon>
        <taxon>Pleosporales</taxon>
        <taxon>Diademaceae</taxon>
        <taxon>Clathrospora</taxon>
    </lineage>
</organism>
<accession>A0A6A5SS42</accession>
<protein>
    <submittedName>
        <fullName evidence="1">Uncharacterized protein</fullName>
    </submittedName>
</protein>
<keyword evidence="2" id="KW-1185">Reference proteome</keyword>
<dbReference type="EMBL" id="ML976047">
    <property type="protein sequence ID" value="KAF1941436.1"/>
    <property type="molecule type" value="Genomic_DNA"/>
</dbReference>
<feature type="non-terminal residue" evidence="1">
    <location>
        <position position="125"/>
    </location>
</feature>
<evidence type="ECO:0000313" key="1">
    <source>
        <dbReference type="EMBL" id="KAF1941436.1"/>
    </source>
</evidence>
<dbReference type="OrthoDB" id="3757831at2759"/>
<reference evidence="1" key="1">
    <citation type="journal article" date="2020" name="Stud. Mycol.">
        <title>101 Dothideomycetes genomes: a test case for predicting lifestyles and emergence of pathogens.</title>
        <authorList>
            <person name="Haridas S."/>
            <person name="Albert R."/>
            <person name="Binder M."/>
            <person name="Bloem J."/>
            <person name="Labutti K."/>
            <person name="Salamov A."/>
            <person name="Andreopoulos B."/>
            <person name="Baker S."/>
            <person name="Barry K."/>
            <person name="Bills G."/>
            <person name="Bluhm B."/>
            <person name="Cannon C."/>
            <person name="Castanera R."/>
            <person name="Culley D."/>
            <person name="Daum C."/>
            <person name="Ezra D."/>
            <person name="Gonzalez J."/>
            <person name="Henrissat B."/>
            <person name="Kuo A."/>
            <person name="Liang C."/>
            <person name="Lipzen A."/>
            <person name="Lutzoni F."/>
            <person name="Magnuson J."/>
            <person name="Mondo S."/>
            <person name="Nolan M."/>
            <person name="Ohm R."/>
            <person name="Pangilinan J."/>
            <person name="Park H.-J."/>
            <person name="Ramirez L."/>
            <person name="Alfaro M."/>
            <person name="Sun H."/>
            <person name="Tritt A."/>
            <person name="Yoshinaga Y."/>
            <person name="Zwiers L.-H."/>
            <person name="Turgeon B."/>
            <person name="Goodwin S."/>
            <person name="Spatafora J."/>
            <person name="Crous P."/>
            <person name="Grigoriev I."/>
        </authorList>
    </citation>
    <scope>NUCLEOTIDE SEQUENCE</scope>
    <source>
        <strain evidence="1">CBS 161.51</strain>
    </source>
</reference>
<sequence>RLSTFARKRDDPLHAHILSLILCDRISDMADWALRGFANNICFIIRRDLHEQVVDRIVGKDCLCLQYQWDFVEKRHRTRVTIMNARNVVGGGANSDGWIIDGDWVVDQREALESLRRTVEHVVYG</sequence>
<dbReference type="AlphaFoldDB" id="A0A6A5SS42"/>
<evidence type="ECO:0000313" key="2">
    <source>
        <dbReference type="Proteomes" id="UP000800038"/>
    </source>
</evidence>
<gene>
    <name evidence="1" type="ORF">EJ02DRAFT_319789</name>
</gene>